<dbReference type="EMBL" id="NKHU02000103">
    <property type="protein sequence ID" value="RHZ55160.1"/>
    <property type="molecule type" value="Genomic_DNA"/>
</dbReference>
<dbReference type="GeneID" id="38126805"/>
<reference evidence="1" key="1">
    <citation type="submission" date="2018-08" db="EMBL/GenBank/DDBJ databases">
        <title>Draft genome sequence of azole-resistant Aspergillus thermomutatus (Neosartorya pseudofischeri) strain HMR AF 39, isolated from a human nasal aspirate.</title>
        <authorList>
            <person name="Parent-Michaud M."/>
            <person name="Dufresne P.J."/>
            <person name="Fournier E."/>
            <person name="Martineau C."/>
            <person name="Moreira S."/>
            <person name="Perkins V."/>
            <person name="De Repentigny L."/>
            <person name="Dufresne S.F."/>
        </authorList>
    </citation>
    <scope>NUCLEOTIDE SEQUENCE [LARGE SCALE GENOMIC DNA]</scope>
    <source>
        <strain evidence="1">HMR AF 39</strain>
    </source>
</reference>
<dbReference type="Proteomes" id="UP000215305">
    <property type="component" value="Unassembled WGS sequence"/>
</dbReference>
<evidence type="ECO:0000313" key="1">
    <source>
        <dbReference type="EMBL" id="RHZ55160.1"/>
    </source>
</evidence>
<keyword evidence="2" id="KW-1185">Reference proteome</keyword>
<gene>
    <name evidence="1" type="ORF">CDV56_104831</name>
</gene>
<sequence>MHCIPPSSVNPHEMPALPMGFPVDTLYNTVPPDAFLADISTIGSTGLLFTGASQAPLLGYGPYQQTCFSDWPLQTVPEATFPSILPSQNFIPELRPQFMEDILPLAAETYSGHLEEHPNHRWQPVSQSIHSQELQAVNPADSIAVITDRKYVTFVKTVRPDRFKP</sequence>
<dbReference type="OrthoDB" id="4490304at2759"/>
<protein>
    <submittedName>
        <fullName evidence="1">Uncharacterized protein</fullName>
    </submittedName>
</protein>
<proteinExistence type="predicted"/>
<evidence type="ECO:0000313" key="2">
    <source>
        <dbReference type="Proteomes" id="UP000215305"/>
    </source>
</evidence>
<dbReference type="RefSeq" id="XP_026614210.1">
    <property type="nucleotide sequence ID" value="XM_026758450.1"/>
</dbReference>
<comment type="caution">
    <text evidence="1">The sequence shown here is derived from an EMBL/GenBank/DDBJ whole genome shotgun (WGS) entry which is preliminary data.</text>
</comment>
<dbReference type="VEuPathDB" id="FungiDB:CDV56_104831"/>
<organism evidence="1 2">
    <name type="scientific">Aspergillus thermomutatus</name>
    <name type="common">Neosartorya pseudofischeri</name>
    <dbReference type="NCBI Taxonomy" id="41047"/>
    <lineage>
        <taxon>Eukaryota</taxon>
        <taxon>Fungi</taxon>
        <taxon>Dikarya</taxon>
        <taxon>Ascomycota</taxon>
        <taxon>Pezizomycotina</taxon>
        <taxon>Eurotiomycetes</taxon>
        <taxon>Eurotiomycetidae</taxon>
        <taxon>Eurotiales</taxon>
        <taxon>Aspergillaceae</taxon>
        <taxon>Aspergillus</taxon>
        <taxon>Aspergillus subgen. Fumigati</taxon>
    </lineage>
</organism>
<dbReference type="AlphaFoldDB" id="A0A397H434"/>
<name>A0A397H434_ASPTH</name>
<accession>A0A397H434</accession>